<accession>A0ABT2QE19</accession>
<sequence>MDPSRRRLLMGLGTGVLAGFAGCTDVSLVDDDAEPLPVDEPEAGCPDGRTDAKDFFDERLIAVESDEYTDSVLTFSSVTPAAVLENADLFAVDLRRPERLADRITVPMDEIDRVTHVTPPGDGVWPLYVVFETPVDREEWERRFVTELQPPDPNQPFIVSPEARPDYRDYTRFHMPSLRVIDLVAYDDDHIVVGPAAEEPVESTSKDRVERLLDLEAGEGRPHHCLYADVRELVTWIPVANAIRCWFRTTDDPFPEDHRRGPAGARASALTVDVRDASDDDATDEDRAVDETQFDLAFTTVFRANEVDTAAVDAYVDRQWTETRGLGFEDPSVDRDGRVVTVSETRLRSEMTR</sequence>
<evidence type="ECO:0000313" key="2">
    <source>
        <dbReference type="Proteomes" id="UP001320972"/>
    </source>
</evidence>
<dbReference type="EMBL" id="JAOPKB010000004">
    <property type="protein sequence ID" value="MCU4973167.1"/>
    <property type="molecule type" value="Genomic_DNA"/>
</dbReference>
<comment type="caution">
    <text evidence="1">The sequence shown here is derived from an EMBL/GenBank/DDBJ whole genome shotgun (WGS) entry which is preliminary data.</text>
</comment>
<evidence type="ECO:0000313" key="1">
    <source>
        <dbReference type="EMBL" id="MCU4973167.1"/>
    </source>
</evidence>
<protein>
    <submittedName>
        <fullName evidence="1">Uncharacterized protein</fullName>
    </submittedName>
</protein>
<reference evidence="1 2" key="1">
    <citation type="submission" date="2022-09" db="EMBL/GenBank/DDBJ databases">
        <title>Enrichment on poylsaccharides allowed isolation of novel metabolic and taxonomic groups of Haloarchaea.</title>
        <authorList>
            <person name="Sorokin D.Y."/>
            <person name="Elcheninov A.G."/>
            <person name="Khizhniak T.V."/>
            <person name="Kolganova T.V."/>
            <person name="Kublanov I.V."/>
        </authorList>
    </citation>
    <scope>NUCLEOTIDE SEQUENCE [LARGE SCALE GENOMIC DNA]</scope>
    <source>
        <strain evidence="1 2">AArc-m2/3/4</strain>
    </source>
</reference>
<dbReference type="RefSeq" id="WP_338007797.1">
    <property type="nucleotide sequence ID" value="NZ_JAOPKB010000004.1"/>
</dbReference>
<name>A0ABT2QE19_9EURY</name>
<keyword evidence="2" id="KW-1185">Reference proteome</keyword>
<gene>
    <name evidence="1" type="ORF">OB955_10475</name>
</gene>
<dbReference type="Proteomes" id="UP001320972">
    <property type="component" value="Unassembled WGS sequence"/>
</dbReference>
<dbReference type="PROSITE" id="PS51257">
    <property type="entry name" value="PROKAR_LIPOPROTEIN"/>
    <property type="match status" value="1"/>
</dbReference>
<proteinExistence type="predicted"/>
<organism evidence="1 2">
    <name type="scientific">Natronoglomus mannanivorans</name>
    <dbReference type="NCBI Taxonomy" id="2979990"/>
    <lineage>
        <taxon>Archaea</taxon>
        <taxon>Methanobacteriati</taxon>
        <taxon>Methanobacteriota</taxon>
        <taxon>Stenosarchaea group</taxon>
        <taxon>Halobacteria</taxon>
        <taxon>Halobacteriales</taxon>
        <taxon>Natrialbaceae</taxon>
        <taxon>Natronoglomus</taxon>
    </lineage>
</organism>